<evidence type="ECO:0008006" key="4">
    <source>
        <dbReference type="Google" id="ProtNLM"/>
    </source>
</evidence>
<evidence type="ECO:0000313" key="3">
    <source>
        <dbReference type="Proteomes" id="UP000462014"/>
    </source>
</evidence>
<dbReference type="EMBL" id="WPIK01000005">
    <property type="protein sequence ID" value="MVN21324.1"/>
    <property type="molecule type" value="Genomic_DNA"/>
</dbReference>
<name>A0A7K1SVK8_9SPHI</name>
<keyword evidence="3" id="KW-1185">Reference proteome</keyword>
<gene>
    <name evidence="2" type="ORF">GO621_07220</name>
</gene>
<accession>A0A7K1SVK8</accession>
<keyword evidence="1" id="KW-0732">Signal</keyword>
<evidence type="ECO:0000256" key="1">
    <source>
        <dbReference type="SAM" id="SignalP"/>
    </source>
</evidence>
<evidence type="ECO:0000313" key="2">
    <source>
        <dbReference type="EMBL" id="MVN21324.1"/>
    </source>
</evidence>
<feature type="signal peptide" evidence="1">
    <location>
        <begin position="1"/>
        <end position="21"/>
    </location>
</feature>
<sequence>MKTLKTLSLLLFFLPFLVSCAKEKLTKATQTGANTFSCKINGKVYVAKTSLLSPGLTGGLRGAPGRYEFEVEAVVYSSGNNDNYTIGLSSGPGISEGVYPISSGYVDPNTGYYIRYNPNNATINFTHIDYAQHIISGTFSFTAVNTKDANDVIAITDGRFDMKN</sequence>
<dbReference type="Proteomes" id="UP000462014">
    <property type="component" value="Unassembled WGS sequence"/>
</dbReference>
<comment type="caution">
    <text evidence="2">The sequence shown here is derived from an EMBL/GenBank/DDBJ whole genome shotgun (WGS) entry which is preliminary data.</text>
</comment>
<protein>
    <recommendedName>
        <fullName evidence="4">Lipoprotein</fullName>
    </recommendedName>
</protein>
<dbReference type="RefSeq" id="WP_157565560.1">
    <property type="nucleotide sequence ID" value="NZ_WPIK01000005.1"/>
</dbReference>
<reference evidence="2 3" key="1">
    <citation type="submission" date="2019-12" db="EMBL/GenBank/DDBJ databases">
        <title>Mucilaginibacter sp. HMF7410 genome sequencing and assembly.</title>
        <authorList>
            <person name="Kang H."/>
            <person name="Cha I."/>
            <person name="Kim H."/>
            <person name="Joh K."/>
        </authorList>
    </citation>
    <scope>NUCLEOTIDE SEQUENCE [LARGE SCALE GENOMIC DNA]</scope>
    <source>
        <strain evidence="2 3">HMF7410</strain>
    </source>
</reference>
<feature type="chain" id="PRO_5029896761" description="Lipoprotein" evidence="1">
    <location>
        <begin position="22"/>
        <end position="164"/>
    </location>
</feature>
<proteinExistence type="predicted"/>
<organism evidence="2 3">
    <name type="scientific">Mucilaginibacter arboris</name>
    <dbReference type="NCBI Taxonomy" id="2682090"/>
    <lineage>
        <taxon>Bacteria</taxon>
        <taxon>Pseudomonadati</taxon>
        <taxon>Bacteroidota</taxon>
        <taxon>Sphingobacteriia</taxon>
        <taxon>Sphingobacteriales</taxon>
        <taxon>Sphingobacteriaceae</taxon>
        <taxon>Mucilaginibacter</taxon>
    </lineage>
</organism>
<dbReference type="AlphaFoldDB" id="A0A7K1SVK8"/>
<dbReference type="PROSITE" id="PS51257">
    <property type="entry name" value="PROKAR_LIPOPROTEIN"/>
    <property type="match status" value="1"/>
</dbReference>